<dbReference type="GO" id="GO:0016491">
    <property type="term" value="F:oxidoreductase activity"/>
    <property type="evidence" value="ECO:0007669"/>
    <property type="project" value="UniProtKB-KW"/>
</dbReference>
<comment type="similarity">
    <text evidence="1">Belongs to the short-chain dehydrogenases/reductases (SDR) family.</text>
</comment>
<dbReference type="PANTHER" id="PTHR24321">
    <property type="entry name" value="DEHYDROGENASES, SHORT CHAIN"/>
    <property type="match status" value="1"/>
</dbReference>
<gene>
    <name evidence="3" type="ORF">C7B45_07385</name>
</gene>
<dbReference type="PRINTS" id="PR00081">
    <property type="entry name" value="GDHRDH"/>
</dbReference>
<evidence type="ECO:0000256" key="2">
    <source>
        <dbReference type="ARBA" id="ARBA00023002"/>
    </source>
</evidence>
<dbReference type="Gene3D" id="3.40.50.720">
    <property type="entry name" value="NAD(P)-binding Rossmann-like Domain"/>
    <property type="match status" value="1"/>
</dbReference>
<dbReference type="Proteomes" id="UP000241848">
    <property type="component" value="Unassembled WGS sequence"/>
</dbReference>
<evidence type="ECO:0008006" key="5">
    <source>
        <dbReference type="Google" id="ProtNLM"/>
    </source>
</evidence>
<sequence>MQSWIIGGTSGIGLSIVTMMKARGVSALALSNDEAEGLLMKKQQGHEFARLDLSQPAIEVEATVRHLAETTGVPSYLFLSAAITRAMTVTDTPAQLWDVLARVNLLGTICVCNEMARLWREVPDDVPWRRHMIFLGSVNALRPLPSQGAYSVMKAGLHAYARCLANDLACDQVRVNVIAPGAVWTAMNQRILDGAEHDQERYEVAHSALVPRFGEAEEIAQVATWLALDSPAFVMGTDFVVDGGFTAKR</sequence>
<dbReference type="InterPro" id="IPR002347">
    <property type="entry name" value="SDR_fam"/>
</dbReference>
<dbReference type="AlphaFoldDB" id="A0A2T2WJA3"/>
<organism evidence="3 4">
    <name type="scientific">Sulfobacillus acidophilus</name>
    <dbReference type="NCBI Taxonomy" id="53633"/>
    <lineage>
        <taxon>Bacteria</taxon>
        <taxon>Bacillati</taxon>
        <taxon>Bacillota</taxon>
        <taxon>Clostridia</taxon>
        <taxon>Eubacteriales</taxon>
        <taxon>Clostridiales Family XVII. Incertae Sedis</taxon>
        <taxon>Sulfobacillus</taxon>
    </lineage>
</organism>
<comment type="caution">
    <text evidence="3">The sequence shown here is derived from an EMBL/GenBank/DDBJ whole genome shotgun (WGS) entry which is preliminary data.</text>
</comment>
<dbReference type="CDD" id="cd05233">
    <property type="entry name" value="SDR_c"/>
    <property type="match status" value="1"/>
</dbReference>
<protein>
    <recommendedName>
        <fullName evidence="5">SDR family oxidoreductase</fullName>
    </recommendedName>
</protein>
<dbReference type="Pfam" id="PF13561">
    <property type="entry name" value="adh_short_C2"/>
    <property type="match status" value="1"/>
</dbReference>
<dbReference type="EMBL" id="PXYV01000019">
    <property type="protein sequence ID" value="PSR22321.1"/>
    <property type="molecule type" value="Genomic_DNA"/>
</dbReference>
<proteinExistence type="inferred from homology"/>
<evidence type="ECO:0000256" key="1">
    <source>
        <dbReference type="ARBA" id="ARBA00006484"/>
    </source>
</evidence>
<dbReference type="PANTHER" id="PTHR24321:SF8">
    <property type="entry name" value="ESTRADIOL 17-BETA-DEHYDROGENASE 8-RELATED"/>
    <property type="match status" value="1"/>
</dbReference>
<accession>A0A2T2WJA3</accession>
<name>A0A2T2WJA3_9FIRM</name>
<reference evidence="3 4" key="1">
    <citation type="journal article" date="2014" name="BMC Genomics">
        <title>Comparison of environmental and isolate Sulfobacillus genomes reveals diverse carbon, sulfur, nitrogen, and hydrogen metabolisms.</title>
        <authorList>
            <person name="Justice N.B."/>
            <person name="Norman A."/>
            <person name="Brown C.T."/>
            <person name="Singh A."/>
            <person name="Thomas B.C."/>
            <person name="Banfield J.F."/>
        </authorList>
    </citation>
    <scope>NUCLEOTIDE SEQUENCE [LARGE SCALE GENOMIC DNA]</scope>
    <source>
        <strain evidence="3">AMDSBA3</strain>
    </source>
</reference>
<dbReference type="InterPro" id="IPR036291">
    <property type="entry name" value="NAD(P)-bd_dom_sf"/>
</dbReference>
<evidence type="ECO:0000313" key="3">
    <source>
        <dbReference type="EMBL" id="PSR22321.1"/>
    </source>
</evidence>
<dbReference type="SUPFAM" id="SSF51735">
    <property type="entry name" value="NAD(P)-binding Rossmann-fold domains"/>
    <property type="match status" value="1"/>
</dbReference>
<evidence type="ECO:0000313" key="4">
    <source>
        <dbReference type="Proteomes" id="UP000241848"/>
    </source>
</evidence>
<keyword evidence="2" id="KW-0560">Oxidoreductase</keyword>